<comment type="subcellular location">
    <subcellularLocation>
        <location evidence="1">Periplasm</location>
    </subcellularLocation>
</comment>
<feature type="chain" id="PRO_5036731828" evidence="5">
    <location>
        <begin position="26"/>
        <end position="167"/>
    </location>
</feature>
<accession>A0A953N9T6</accession>
<dbReference type="GO" id="GO:0042597">
    <property type="term" value="C:periplasmic space"/>
    <property type="evidence" value="ECO:0007669"/>
    <property type="project" value="UniProtKB-SubCell"/>
</dbReference>
<gene>
    <name evidence="7" type="ORF">KZZ10_08100</name>
</gene>
<dbReference type="InterPro" id="IPR000923">
    <property type="entry name" value="BlueCu_1"/>
</dbReference>
<dbReference type="Proteomes" id="UP000739565">
    <property type="component" value="Unassembled WGS sequence"/>
</dbReference>
<dbReference type="GO" id="GO:0005507">
    <property type="term" value="F:copper ion binding"/>
    <property type="evidence" value="ECO:0007669"/>
    <property type="project" value="InterPro"/>
</dbReference>
<dbReference type="Pfam" id="PF00127">
    <property type="entry name" value="Copper-bind"/>
    <property type="match status" value="1"/>
</dbReference>
<dbReference type="SUPFAM" id="SSF49503">
    <property type="entry name" value="Cupredoxins"/>
    <property type="match status" value="1"/>
</dbReference>
<dbReference type="PANTHER" id="PTHR38439">
    <property type="entry name" value="AURACYANIN-B"/>
    <property type="match status" value="1"/>
</dbReference>
<comment type="caution">
    <text evidence="7">The sequence shown here is derived from an EMBL/GenBank/DDBJ whole genome shotgun (WGS) entry which is preliminary data.</text>
</comment>
<protein>
    <submittedName>
        <fullName evidence="7">Cupredoxin family protein</fullName>
    </submittedName>
</protein>
<evidence type="ECO:0000259" key="6">
    <source>
        <dbReference type="Pfam" id="PF00127"/>
    </source>
</evidence>
<keyword evidence="2" id="KW-0479">Metal-binding</keyword>
<evidence type="ECO:0000313" key="7">
    <source>
        <dbReference type="EMBL" id="MBZ1350608.1"/>
    </source>
</evidence>
<dbReference type="InterPro" id="IPR050845">
    <property type="entry name" value="Cu-binding_ET"/>
</dbReference>
<sequence length="167" mass="18595">MMTKKILISLLVCFSLGATTLAVRAHQQSHKNHDAMPKEQKEWGIGGDAKAVTRTIEVTMLDTMRFMPAQITVKQGETVRLRVKNVGKVMHELVIGTKQELDVHAEMMKKHPNMEHDEPYMAHVSPGKSAEIIWNFNRAGDFDFACLLPGHYEAGMVGKITVIAGAK</sequence>
<evidence type="ECO:0000256" key="3">
    <source>
        <dbReference type="ARBA" id="ARBA00022764"/>
    </source>
</evidence>
<dbReference type="EMBL" id="JAHXRI010000006">
    <property type="protein sequence ID" value="MBZ1350608.1"/>
    <property type="molecule type" value="Genomic_DNA"/>
</dbReference>
<dbReference type="PROSITE" id="PS00079">
    <property type="entry name" value="MULTICOPPER_OXIDASE1"/>
    <property type="match status" value="1"/>
</dbReference>
<reference evidence="7" key="1">
    <citation type="submission" date="2021-07" db="EMBL/GenBank/DDBJ databases">
        <title>New genus and species of the family Alcaligenaceae.</title>
        <authorList>
            <person name="Hahn M.W."/>
        </authorList>
    </citation>
    <scope>NUCLEOTIDE SEQUENCE</scope>
    <source>
        <strain evidence="7">LF4-65</strain>
    </source>
</reference>
<proteinExistence type="predicted"/>
<keyword evidence="8" id="KW-1185">Reference proteome</keyword>
<dbReference type="GO" id="GO:0009055">
    <property type="term" value="F:electron transfer activity"/>
    <property type="evidence" value="ECO:0007669"/>
    <property type="project" value="InterPro"/>
</dbReference>
<feature type="signal peptide" evidence="5">
    <location>
        <begin position="1"/>
        <end position="25"/>
    </location>
</feature>
<dbReference type="AlphaFoldDB" id="A0A953N9T6"/>
<dbReference type="PANTHER" id="PTHR38439:SF3">
    <property type="entry name" value="COPPER-RESISTANT CUPROPROTEIN COPI"/>
    <property type="match status" value="1"/>
</dbReference>
<evidence type="ECO:0000313" key="8">
    <source>
        <dbReference type="Proteomes" id="UP000739565"/>
    </source>
</evidence>
<dbReference type="CDD" id="cd04211">
    <property type="entry name" value="Cupredoxin_like_2"/>
    <property type="match status" value="1"/>
</dbReference>
<feature type="domain" description="Blue (type 1) copper" evidence="6">
    <location>
        <begin position="62"/>
        <end position="162"/>
    </location>
</feature>
<evidence type="ECO:0000256" key="2">
    <source>
        <dbReference type="ARBA" id="ARBA00022723"/>
    </source>
</evidence>
<evidence type="ECO:0000256" key="5">
    <source>
        <dbReference type="SAM" id="SignalP"/>
    </source>
</evidence>
<name>A0A953N9T6_9BURK</name>
<keyword evidence="3" id="KW-0574">Periplasm</keyword>
<dbReference type="Gene3D" id="2.60.40.420">
    <property type="entry name" value="Cupredoxins - blue copper proteins"/>
    <property type="match status" value="1"/>
</dbReference>
<keyword evidence="4" id="KW-0186">Copper</keyword>
<keyword evidence="5" id="KW-0732">Signal</keyword>
<dbReference type="InterPro" id="IPR033138">
    <property type="entry name" value="Cu_oxidase_CS"/>
</dbReference>
<dbReference type="InterPro" id="IPR008972">
    <property type="entry name" value="Cupredoxin"/>
</dbReference>
<evidence type="ECO:0000256" key="1">
    <source>
        <dbReference type="ARBA" id="ARBA00004418"/>
    </source>
</evidence>
<organism evidence="7 8">
    <name type="scientific">Zwartia hollandica</name>
    <dbReference type="NCBI Taxonomy" id="324606"/>
    <lineage>
        <taxon>Bacteria</taxon>
        <taxon>Pseudomonadati</taxon>
        <taxon>Pseudomonadota</taxon>
        <taxon>Betaproteobacteria</taxon>
        <taxon>Burkholderiales</taxon>
        <taxon>Alcaligenaceae</taxon>
        <taxon>Zwartia</taxon>
    </lineage>
</organism>
<evidence type="ECO:0000256" key="4">
    <source>
        <dbReference type="ARBA" id="ARBA00023008"/>
    </source>
</evidence>